<name>A0AAN5CQ96_9BILA</name>
<dbReference type="EMBL" id="BTRK01000004">
    <property type="protein sequence ID" value="GMR48666.1"/>
    <property type="molecule type" value="Genomic_DNA"/>
</dbReference>
<evidence type="ECO:0000313" key="2">
    <source>
        <dbReference type="EMBL" id="GMR48666.1"/>
    </source>
</evidence>
<dbReference type="AlphaFoldDB" id="A0AAN5CQ96"/>
<accession>A0AAN5CQ96</accession>
<organism evidence="2 3">
    <name type="scientific">Pristionchus mayeri</name>
    <dbReference type="NCBI Taxonomy" id="1317129"/>
    <lineage>
        <taxon>Eukaryota</taxon>
        <taxon>Metazoa</taxon>
        <taxon>Ecdysozoa</taxon>
        <taxon>Nematoda</taxon>
        <taxon>Chromadorea</taxon>
        <taxon>Rhabditida</taxon>
        <taxon>Rhabditina</taxon>
        <taxon>Diplogasteromorpha</taxon>
        <taxon>Diplogasteroidea</taxon>
        <taxon>Neodiplogasteridae</taxon>
        <taxon>Pristionchus</taxon>
    </lineage>
</organism>
<evidence type="ECO:0000313" key="3">
    <source>
        <dbReference type="Proteomes" id="UP001328107"/>
    </source>
</evidence>
<proteinExistence type="predicted"/>
<feature type="region of interest" description="Disordered" evidence="1">
    <location>
        <begin position="62"/>
        <end position="89"/>
    </location>
</feature>
<feature type="compositionally biased region" description="Basic residues" evidence="1">
    <location>
        <begin position="62"/>
        <end position="72"/>
    </location>
</feature>
<reference evidence="3" key="1">
    <citation type="submission" date="2022-10" db="EMBL/GenBank/DDBJ databases">
        <title>Genome assembly of Pristionchus species.</title>
        <authorList>
            <person name="Yoshida K."/>
            <person name="Sommer R.J."/>
        </authorList>
    </citation>
    <scope>NUCLEOTIDE SEQUENCE [LARGE SCALE GENOMIC DNA]</scope>
    <source>
        <strain evidence="3">RS5460</strain>
    </source>
</reference>
<keyword evidence="3" id="KW-1185">Reference proteome</keyword>
<gene>
    <name evidence="2" type="ORF">PMAYCL1PPCAC_18861</name>
</gene>
<dbReference type="Proteomes" id="UP001328107">
    <property type="component" value="Unassembled WGS sequence"/>
</dbReference>
<protein>
    <submittedName>
        <fullName evidence="2">Uncharacterized protein</fullName>
    </submittedName>
</protein>
<comment type="caution">
    <text evidence="2">The sequence shown here is derived from an EMBL/GenBank/DDBJ whole genome shotgun (WGS) entry which is preliminary data.</text>
</comment>
<feature type="non-terminal residue" evidence="2">
    <location>
        <position position="89"/>
    </location>
</feature>
<sequence>AARRHIRVVRLRITVRQRRSRDRLGRRHGDLLIYRRISAAVAMTRGLRLLLTTTMFTTISRRRRHTRNHTRVRREEKMNGREPLLVSSR</sequence>
<feature type="non-terminal residue" evidence="2">
    <location>
        <position position="1"/>
    </location>
</feature>
<evidence type="ECO:0000256" key="1">
    <source>
        <dbReference type="SAM" id="MobiDB-lite"/>
    </source>
</evidence>